<evidence type="ECO:0008006" key="3">
    <source>
        <dbReference type="Google" id="ProtNLM"/>
    </source>
</evidence>
<name>A0ABP8FFE5_9ACTN</name>
<proteinExistence type="predicted"/>
<dbReference type="Proteomes" id="UP001501115">
    <property type="component" value="Unassembled WGS sequence"/>
</dbReference>
<keyword evidence="2" id="KW-1185">Reference proteome</keyword>
<protein>
    <recommendedName>
        <fullName evidence="3">Acetyl-CoA C-acyltransferase</fullName>
    </recommendedName>
</protein>
<comment type="caution">
    <text evidence="1">The sequence shown here is derived from an EMBL/GenBank/DDBJ whole genome shotgun (WGS) entry which is preliminary data.</text>
</comment>
<gene>
    <name evidence="1" type="ORF">GCM10023086_18860</name>
</gene>
<accession>A0ABP8FFE5</accession>
<evidence type="ECO:0000313" key="1">
    <source>
        <dbReference type="EMBL" id="GAA4302482.1"/>
    </source>
</evidence>
<dbReference type="RefSeq" id="WP_345661017.1">
    <property type="nucleotide sequence ID" value="NZ_BAABET010000002.1"/>
</dbReference>
<evidence type="ECO:0000313" key="2">
    <source>
        <dbReference type="Proteomes" id="UP001501115"/>
    </source>
</evidence>
<dbReference type="EMBL" id="BAABET010000002">
    <property type="protein sequence ID" value="GAA4302482.1"/>
    <property type="molecule type" value="Genomic_DNA"/>
</dbReference>
<organism evidence="1 2">
    <name type="scientific">Streptomyces venetus</name>
    <dbReference type="NCBI Taxonomy" id="1701086"/>
    <lineage>
        <taxon>Bacteria</taxon>
        <taxon>Bacillati</taxon>
        <taxon>Actinomycetota</taxon>
        <taxon>Actinomycetes</taxon>
        <taxon>Kitasatosporales</taxon>
        <taxon>Streptomycetaceae</taxon>
        <taxon>Streptomyces</taxon>
    </lineage>
</organism>
<reference evidence="2" key="1">
    <citation type="journal article" date="2019" name="Int. J. Syst. Evol. Microbiol.">
        <title>The Global Catalogue of Microorganisms (GCM) 10K type strain sequencing project: providing services to taxonomists for standard genome sequencing and annotation.</title>
        <authorList>
            <consortium name="The Broad Institute Genomics Platform"/>
            <consortium name="The Broad Institute Genome Sequencing Center for Infectious Disease"/>
            <person name="Wu L."/>
            <person name="Ma J."/>
        </authorList>
    </citation>
    <scope>NUCLEOTIDE SEQUENCE [LARGE SCALE GENOMIC DNA]</scope>
    <source>
        <strain evidence="2">JCM 31290</strain>
    </source>
</reference>
<sequence length="60" mass="6562">MSPQEMPVRRVAIIGGARIPFARSDGPYATASDQQMGDGPGTGLRATVLERAWERRAYRS</sequence>